<proteinExistence type="predicted"/>
<name>A0A1R4JA21_9MICC</name>
<dbReference type="EMBL" id="FUKP01000049">
    <property type="protein sequence ID" value="SJN28645.1"/>
    <property type="molecule type" value="Genomic_DNA"/>
</dbReference>
<reference evidence="2 3" key="1">
    <citation type="submission" date="2017-02" db="EMBL/GenBank/DDBJ databases">
        <authorList>
            <person name="Peterson S.W."/>
        </authorList>
    </citation>
    <scope>NUCLEOTIDE SEQUENCE [LARGE SCALE GENOMIC DNA]</scope>
    <source>
        <strain evidence="2 3">2B3F</strain>
    </source>
</reference>
<dbReference type="Proteomes" id="UP000196230">
    <property type="component" value="Unassembled WGS sequence"/>
</dbReference>
<feature type="compositionally biased region" description="Low complexity" evidence="1">
    <location>
        <begin position="16"/>
        <end position="30"/>
    </location>
</feature>
<evidence type="ECO:0000313" key="2">
    <source>
        <dbReference type="EMBL" id="SJN28645.1"/>
    </source>
</evidence>
<sequence>MNQSTSPTGSPLPDDGTSPSEGTSPSSGTPAEQVVGFSTAMAPLIDLAVEHGLDLLGRGLDLQPTVLAVTAEGMRGMWTEPDLTPEDAAGFVGRIEPRPARAVAVFDGGVQTDEGLTPSYFVESFEAGQDMSVRLVVPHDVGHAEEGIAPKVLGEPTLVANGPNPLA</sequence>
<protein>
    <submittedName>
        <fullName evidence="2">Uncharacterized protein</fullName>
    </submittedName>
</protein>
<organism evidence="2 3">
    <name type="scientific">Micrococcus lylae</name>
    <dbReference type="NCBI Taxonomy" id="1273"/>
    <lineage>
        <taxon>Bacteria</taxon>
        <taxon>Bacillati</taxon>
        <taxon>Actinomycetota</taxon>
        <taxon>Actinomycetes</taxon>
        <taxon>Micrococcales</taxon>
        <taxon>Micrococcaceae</taxon>
        <taxon>Micrococcus</taxon>
    </lineage>
</organism>
<dbReference type="RefSeq" id="WP_245829876.1">
    <property type="nucleotide sequence ID" value="NZ_FUKP01000049.1"/>
</dbReference>
<gene>
    <name evidence="2" type="ORF">FM125_07235</name>
</gene>
<evidence type="ECO:0000313" key="3">
    <source>
        <dbReference type="Proteomes" id="UP000196230"/>
    </source>
</evidence>
<dbReference type="AlphaFoldDB" id="A0A1R4JA21"/>
<evidence type="ECO:0000256" key="1">
    <source>
        <dbReference type="SAM" id="MobiDB-lite"/>
    </source>
</evidence>
<accession>A0A1R4JA21</accession>
<feature type="region of interest" description="Disordered" evidence="1">
    <location>
        <begin position="1"/>
        <end position="32"/>
    </location>
</feature>